<dbReference type="InterPro" id="IPR003945">
    <property type="entry name" value="NU5C-like"/>
</dbReference>
<dbReference type="GO" id="GO:0005886">
    <property type="term" value="C:plasma membrane"/>
    <property type="evidence" value="ECO:0007669"/>
    <property type="project" value="UniProtKB-SubCell"/>
</dbReference>
<keyword evidence="5 7" id="KW-1133">Transmembrane helix</keyword>
<comment type="function">
    <text evidence="7">Part of an energy-coupled inorganic carbon pump.</text>
</comment>
<evidence type="ECO:0000313" key="11">
    <source>
        <dbReference type="Proteomes" id="UP000317763"/>
    </source>
</evidence>
<keyword evidence="2 7" id="KW-0813">Transport</keyword>
<keyword evidence="4 7" id="KW-0812">Transmembrane</keyword>
<comment type="subunit">
    <text evidence="7">Forms a complex with DabA.</text>
</comment>
<feature type="transmembrane region" description="Helical" evidence="7">
    <location>
        <begin position="132"/>
        <end position="151"/>
    </location>
</feature>
<dbReference type="GO" id="GO:0008137">
    <property type="term" value="F:NADH dehydrogenase (ubiquinone) activity"/>
    <property type="evidence" value="ECO:0007669"/>
    <property type="project" value="InterPro"/>
</dbReference>
<feature type="domain" description="NADH:quinone oxidoreductase/Mrp antiporter transmembrane" evidence="9">
    <location>
        <begin position="127"/>
        <end position="345"/>
    </location>
</feature>
<dbReference type="GO" id="GO:0003954">
    <property type="term" value="F:NADH dehydrogenase activity"/>
    <property type="evidence" value="ECO:0007669"/>
    <property type="project" value="TreeGrafter"/>
</dbReference>
<dbReference type="GO" id="GO:0015990">
    <property type="term" value="P:electron transport coupled proton transport"/>
    <property type="evidence" value="ECO:0007669"/>
    <property type="project" value="TreeGrafter"/>
</dbReference>
<evidence type="ECO:0000256" key="8">
    <source>
        <dbReference type="RuleBase" id="RU000320"/>
    </source>
</evidence>
<feature type="transmembrane region" description="Helical" evidence="7">
    <location>
        <begin position="42"/>
        <end position="60"/>
    </location>
</feature>
<protein>
    <recommendedName>
        <fullName evidence="7">Probable inorganic carbon transporter subunit DabB</fullName>
    </recommendedName>
</protein>
<name>A0A554XCC4_9BURK</name>
<feature type="transmembrane region" description="Helical" evidence="7">
    <location>
        <begin position="390"/>
        <end position="407"/>
    </location>
</feature>
<reference evidence="10 11" key="1">
    <citation type="submission" date="2019-07" db="EMBL/GenBank/DDBJ databases">
        <title>Tepidimonas taiwanensis I1-1 draft genome.</title>
        <authorList>
            <person name="Da Costa M.S."/>
            <person name="Froufe H.J.C."/>
            <person name="Egas C."/>
            <person name="Albuquerque L."/>
        </authorList>
    </citation>
    <scope>NUCLEOTIDE SEQUENCE [LARGE SCALE GENOMIC DNA]</scope>
    <source>
        <strain evidence="10 11">I1-1</strain>
    </source>
</reference>
<dbReference type="PANTHER" id="PTHR42829">
    <property type="entry name" value="NADH-UBIQUINONE OXIDOREDUCTASE CHAIN 5"/>
    <property type="match status" value="1"/>
</dbReference>
<feature type="transmembrane region" description="Helical" evidence="7">
    <location>
        <begin position="80"/>
        <end position="101"/>
    </location>
</feature>
<evidence type="ECO:0000256" key="3">
    <source>
        <dbReference type="ARBA" id="ARBA00022475"/>
    </source>
</evidence>
<feature type="transmembrane region" description="Helical" evidence="7">
    <location>
        <begin position="172"/>
        <end position="194"/>
    </location>
</feature>
<feature type="transmembrane region" description="Helical" evidence="7">
    <location>
        <begin position="272"/>
        <end position="290"/>
    </location>
</feature>
<sequence>MGPTLVFASILAATAPLAVMALAVPLALAVRDPRRLWPLQHALMGLAVLAAVASLVLHGLGSGPSAAVVPGLRADLGAAWIALLVQGLGSVIAAFSARYLAGEPGQPRYAAALAAVLAGVHALLLADHWAVLIGAWVLVGAALQRLLCFYPERPFARLAAHKKWLADRLADALLLGAAWLSWQAVGSGSLSALLAHVQTHGAGPALQAAAVLLVLAVIVRTALLPLHGWLIQVMEAPTPVSALLHAGVVNLGGYVLIRFAPLLDVAAPARTLLVVFGTASAVLAGLVMLTRVSIKLRLAWSTLAQMGFMLLECGLGLYTMAMLHLIGHSIYKAHAFLAAGEAVRAARARDRRNPHPPAPASLWTAPAIAAAVVGTVVAGVESVAPGNGWPWWWSGVLAIAWAPLLWRPPSASGTVDAAWTVRGAALIASLTALALAGHALPLGTVDVPHDGAGPWVLGALAGLYAVTAALQHPAWAARLEALRRASYAGFYLDEAYTRAALRLWPARLHHPA</sequence>
<dbReference type="GO" id="GO:0042773">
    <property type="term" value="P:ATP synthesis coupled electron transport"/>
    <property type="evidence" value="ECO:0007669"/>
    <property type="project" value="InterPro"/>
</dbReference>
<dbReference type="GO" id="GO:0012505">
    <property type="term" value="C:endomembrane system"/>
    <property type="evidence" value="ECO:0007669"/>
    <property type="project" value="UniProtKB-SubCell"/>
</dbReference>
<dbReference type="RefSeq" id="WP_043702777.1">
    <property type="nucleotide sequence ID" value="NZ_CP083911.1"/>
</dbReference>
<dbReference type="Pfam" id="PF00361">
    <property type="entry name" value="Proton_antipo_M"/>
    <property type="match status" value="1"/>
</dbReference>
<feature type="transmembrane region" description="Helical" evidence="7">
    <location>
        <begin position="419"/>
        <end position="440"/>
    </location>
</feature>
<evidence type="ECO:0000313" key="10">
    <source>
        <dbReference type="EMBL" id="TSE33497.1"/>
    </source>
</evidence>
<dbReference type="PANTHER" id="PTHR42829:SF1">
    <property type="entry name" value="INORGANIC CARBON TRANSPORTER SUBUNIT DABB-RELATED"/>
    <property type="match status" value="1"/>
</dbReference>
<evidence type="ECO:0000259" key="9">
    <source>
        <dbReference type="Pfam" id="PF00361"/>
    </source>
</evidence>
<dbReference type="InterPro" id="IPR046396">
    <property type="entry name" value="Transporter_DabB"/>
</dbReference>
<feature type="transmembrane region" description="Helical" evidence="7">
    <location>
        <begin position="452"/>
        <end position="470"/>
    </location>
</feature>
<keyword evidence="11" id="KW-1185">Reference proteome</keyword>
<dbReference type="STRING" id="307486.GCA_000807215_00433"/>
<dbReference type="Proteomes" id="UP000317763">
    <property type="component" value="Unassembled WGS sequence"/>
</dbReference>
<evidence type="ECO:0000256" key="5">
    <source>
        <dbReference type="ARBA" id="ARBA00022989"/>
    </source>
</evidence>
<feature type="transmembrane region" description="Helical" evidence="7">
    <location>
        <begin position="108"/>
        <end position="126"/>
    </location>
</feature>
<evidence type="ECO:0000256" key="2">
    <source>
        <dbReference type="ARBA" id="ARBA00022448"/>
    </source>
</evidence>
<gene>
    <name evidence="10" type="primary">nuoL_2</name>
    <name evidence="7" type="synonym">dabB</name>
    <name evidence="10" type="ORF">Ttaiw_00421</name>
</gene>
<feature type="transmembrane region" description="Helical" evidence="7">
    <location>
        <begin position="6"/>
        <end position="30"/>
    </location>
</feature>
<dbReference type="PRINTS" id="PR01434">
    <property type="entry name" value="NADHDHGNASE5"/>
</dbReference>
<dbReference type="EMBL" id="VJOM01000003">
    <property type="protein sequence ID" value="TSE33497.1"/>
    <property type="molecule type" value="Genomic_DNA"/>
</dbReference>
<feature type="transmembrane region" description="Helical" evidence="7">
    <location>
        <begin position="206"/>
        <end position="230"/>
    </location>
</feature>
<comment type="caution">
    <text evidence="10">The sequence shown here is derived from an EMBL/GenBank/DDBJ whole genome shotgun (WGS) entry which is preliminary data.</text>
</comment>
<dbReference type="NCBIfam" id="NF006029">
    <property type="entry name" value="PRK08168.1"/>
    <property type="match status" value="1"/>
</dbReference>
<evidence type="ECO:0000256" key="1">
    <source>
        <dbReference type="ARBA" id="ARBA00004127"/>
    </source>
</evidence>
<evidence type="ECO:0000256" key="7">
    <source>
        <dbReference type="HAMAP-Rule" id="MF_00862"/>
    </source>
</evidence>
<proteinExistence type="inferred from homology"/>
<organism evidence="10 11">
    <name type="scientific">Tepidimonas taiwanensis</name>
    <dbReference type="NCBI Taxonomy" id="307486"/>
    <lineage>
        <taxon>Bacteria</taxon>
        <taxon>Pseudomonadati</taxon>
        <taxon>Pseudomonadota</taxon>
        <taxon>Betaproteobacteria</taxon>
        <taxon>Burkholderiales</taxon>
        <taxon>Tepidimonas</taxon>
    </lineage>
</organism>
<comment type="subcellular location">
    <subcellularLocation>
        <location evidence="7">Cell membrane</location>
        <topology evidence="7">Multi-pass membrane protein</topology>
    </subcellularLocation>
    <subcellularLocation>
        <location evidence="1">Endomembrane system</location>
        <topology evidence="1">Multi-pass membrane protein</topology>
    </subcellularLocation>
    <subcellularLocation>
        <location evidence="8">Membrane</location>
        <topology evidence="8">Multi-pass membrane protein</topology>
    </subcellularLocation>
</comment>
<dbReference type="OrthoDB" id="9811798at2"/>
<evidence type="ECO:0000256" key="6">
    <source>
        <dbReference type="ARBA" id="ARBA00023136"/>
    </source>
</evidence>
<dbReference type="InterPro" id="IPR001750">
    <property type="entry name" value="ND/Mrp_TM"/>
</dbReference>
<evidence type="ECO:0000256" key="4">
    <source>
        <dbReference type="ARBA" id="ARBA00022692"/>
    </source>
</evidence>
<keyword evidence="3 7" id="KW-1003">Cell membrane</keyword>
<keyword evidence="10" id="KW-0560">Oxidoreductase</keyword>
<keyword evidence="6 7" id="KW-0472">Membrane</keyword>
<dbReference type="HAMAP" id="MF_00862">
    <property type="entry name" value="DabB"/>
    <property type="match status" value="1"/>
</dbReference>
<accession>A0A554XCC4</accession>
<comment type="similarity">
    <text evidence="7">Belongs to the inorganic carbon transporter (TC 9.A.2) DabB family.</text>
</comment>
<dbReference type="AlphaFoldDB" id="A0A554XCC4"/>
<feature type="transmembrane region" description="Helical" evidence="7">
    <location>
        <begin position="302"/>
        <end position="323"/>
    </location>
</feature>
<feature type="transmembrane region" description="Helical" evidence="7">
    <location>
        <begin position="242"/>
        <end position="260"/>
    </location>
</feature>